<comment type="caution">
    <text evidence="3">The sequence shown here is derived from an EMBL/GenBank/DDBJ whole genome shotgun (WGS) entry which is preliminary data.</text>
</comment>
<accession>A0AA88NN92</accession>
<dbReference type="Proteomes" id="UP001187415">
    <property type="component" value="Unassembled WGS sequence"/>
</dbReference>
<keyword evidence="2" id="KW-0812">Transmembrane</keyword>
<feature type="transmembrane region" description="Helical" evidence="2">
    <location>
        <begin position="35"/>
        <end position="53"/>
    </location>
</feature>
<evidence type="ECO:0000256" key="1">
    <source>
        <dbReference type="SAM" id="MobiDB-lite"/>
    </source>
</evidence>
<evidence type="ECO:0000313" key="4">
    <source>
        <dbReference type="Proteomes" id="UP001187415"/>
    </source>
</evidence>
<organism evidence="3 4">
    <name type="scientific">Channa striata</name>
    <name type="common">Snakehead murrel</name>
    <name type="synonym">Ophicephalus striatus</name>
    <dbReference type="NCBI Taxonomy" id="64152"/>
    <lineage>
        <taxon>Eukaryota</taxon>
        <taxon>Metazoa</taxon>
        <taxon>Chordata</taxon>
        <taxon>Craniata</taxon>
        <taxon>Vertebrata</taxon>
        <taxon>Euteleostomi</taxon>
        <taxon>Actinopterygii</taxon>
        <taxon>Neopterygii</taxon>
        <taxon>Teleostei</taxon>
        <taxon>Neoteleostei</taxon>
        <taxon>Acanthomorphata</taxon>
        <taxon>Anabantaria</taxon>
        <taxon>Anabantiformes</taxon>
        <taxon>Channoidei</taxon>
        <taxon>Channidae</taxon>
        <taxon>Channa</taxon>
    </lineage>
</organism>
<feature type="region of interest" description="Disordered" evidence="1">
    <location>
        <begin position="124"/>
        <end position="152"/>
    </location>
</feature>
<dbReference type="EMBL" id="JAUPFM010000001">
    <property type="protein sequence ID" value="KAK2862375.1"/>
    <property type="molecule type" value="Genomic_DNA"/>
</dbReference>
<keyword evidence="2" id="KW-0472">Membrane</keyword>
<evidence type="ECO:0000256" key="2">
    <source>
        <dbReference type="SAM" id="Phobius"/>
    </source>
</evidence>
<dbReference type="AlphaFoldDB" id="A0AA88NN92"/>
<protein>
    <submittedName>
        <fullName evidence="3">Uncharacterized protein</fullName>
    </submittedName>
</protein>
<evidence type="ECO:0000313" key="3">
    <source>
        <dbReference type="EMBL" id="KAK2862375.1"/>
    </source>
</evidence>
<sequence length="152" mass="16713">MAQELELSDYGINHQIGKTGTNSGGTKRSETERRLLGIGILILGVLCIIQSTLNITLRVAVDTKEDRDPFPFNSSIIADLCQIDQSQQNSSQLCSGCNALLRRLLRRCEAFEKELDISKDLVIQPTEGKTGKDNNPEDSGSGSLEEFLDVKD</sequence>
<proteinExistence type="predicted"/>
<keyword evidence="4" id="KW-1185">Reference proteome</keyword>
<keyword evidence="2" id="KW-1133">Transmembrane helix</keyword>
<reference evidence="3" key="1">
    <citation type="submission" date="2023-07" db="EMBL/GenBank/DDBJ databases">
        <title>Chromosome-level Genome Assembly of Striped Snakehead (Channa striata).</title>
        <authorList>
            <person name="Liu H."/>
        </authorList>
    </citation>
    <scope>NUCLEOTIDE SEQUENCE</scope>
    <source>
        <strain evidence="3">Gz</strain>
        <tissue evidence="3">Muscle</tissue>
    </source>
</reference>
<name>A0AA88NN92_CHASR</name>
<gene>
    <name evidence="3" type="ORF">Q5P01_001908</name>
</gene>